<dbReference type="OrthoDB" id="8640486at2"/>
<dbReference type="SUPFAM" id="SSF52096">
    <property type="entry name" value="ClpP/crotonase"/>
    <property type="match status" value="1"/>
</dbReference>
<dbReference type="PANTHER" id="PTHR11941:SF54">
    <property type="entry name" value="ENOYL-COA HYDRATASE, MITOCHONDRIAL"/>
    <property type="match status" value="1"/>
</dbReference>
<dbReference type="Pfam" id="PF00378">
    <property type="entry name" value="ECH_1"/>
    <property type="match status" value="1"/>
</dbReference>
<organism evidence="1 2">
    <name type="scientific">Falsiruegeria litorea R37</name>
    <dbReference type="NCBI Taxonomy" id="1200284"/>
    <lineage>
        <taxon>Bacteria</taxon>
        <taxon>Pseudomonadati</taxon>
        <taxon>Pseudomonadota</taxon>
        <taxon>Alphaproteobacteria</taxon>
        <taxon>Rhodobacterales</taxon>
        <taxon>Roseobacteraceae</taxon>
        <taxon>Falsiruegeria</taxon>
    </lineage>
</organism>
<gene>
    <name evidence="1" type="primary">caiD_4</name>
    <name evidence="1" type="ORF">TRL7639_02529</name>
</gene>
<evidence type="ECO:0000313" key="2">
    <source>
        <dbReference type="Proteomes" id="UP000193077"/>
    </source>
</evidence>
<dbReference type="AlphaFoldDB" id="A0A1Y5ST28"/>
<dbReference type="RefSeq" id="WP_085795988.1">
    <property type="nucleotide sequence ID" value="NZ_FWFO01000001.1"/>
</dbReference>
<dbReference type="InterPro" id="IPR001753">
    <property type="entry name" value="Enoyl-CoA_hydra/iso"/>
</dbReference>
<dbReference type="EC" id="4.2.1.-" evidence="1"/>
<dbReference type="CDD" id="cd06558">
    <property type="entry name" value="crotonase-like"/>
    <property type="match status" value="1"/>
</dbReference>
<dbReference type="PANTHER" id="PTHR11941">
    <property type="entry name" value="ENOYL-COA HYDRATASE-RELATED"/>
    <property type="match status" value="1"/>
</dbReference>
<dbReference type="GO" id="GO:0016829">
    <property type="term" value="F:lyase activity"/>
    <property type="evidence" value="ECO:0007669"/>
    <property type="project" value="UniProtKB-KW"/>
</dbReference>
<dbReference type="EMBL" id="FWFO01000001">
    <property type="protein sequence ID" value="SLN46335.1"/>
    <property type="molecule type" value="Genomic_DNA"/>
</dbReference>
<dbReference type="Gene3D" id="3.90.226.10">
    <property type="entry name" value="2-enoyl-CoA Hydratase, Chain A, domain 1"/>
    <property type="match status" value="1"/>
</dbReference>
<dbReference type="GO" id="GO:0006635">
    <property type="term" value="P:fatty acid beta-oxidation"/>
    <property type="evidence" value="ECO:0007669"/>
    <property type="project" value="TreeGrafter"/>
</dbReference>
<dbReference type="Proteomes" id="UP000193077">
    <property type="component" value="Unassembled WGS sequence"/>
</dbReference>
<keyword evidence="1" id="KW-0456">Lyase</keyword>
<dbReference type="InterPro" id="IPR029045">
    <property type="entry name" value="ClpP/crotonase-like_dom_sf"/>
</dbReference>
<sequence length="233" mass="25013">MEQSNGWSGQVISYELQGKVARIGMDDGKLNVVNPPFIEAFNAALDQAEADKAGAVILSGRAGSFSAGFDLKEFQKGPEATYGQVMGGFKLLLRLFEFNRPVIAECDGHGIGMGAFLLLVCDLRVASDGAHKISLPESRIGMELGTFLTAIAGHRISPKYMTRAAVMSEEMDPKTATEAGFLDQVVPGDSLRQTTSHLAEKLAAMPGIYGHNKKTVRGAALANMRDFLENFKG</sequence>
<name>A0A1Y5ST28_9RHOB</name>
<proteinExistence type="predicted"/>
<reference evidence="1 2" key="1">
    <citation type="submission" date="2017-03" db="EMBL/GenBank/DDBJ databases">
        <authorList>
            <person name="Afonso C.L."/>
            <person name="Miller P.J."/>
            <person name="Scott M.A."/>
            <person name="Spackman E."/>
            <person name="Goraichik I."/>
            <person name="Dimitrov K.M."/>
            <person name="Suarez D.L."/>
            <person name="Swayne D.E."/>
        </authorList>
    </citation>
    <scope>NUCLEOTIDE SEQUENCE [LARGE SCALE GENOMIC DNA]</scope>
    <source>
        <strain evidence="1 2">CECT 7639</strain>
    </source>
</reference>
<keyword evidence="2" id="KW-1185">Reference proteome</keyword>
<accession>A0A1Y5ST28</accession>
<protein>
    <submittedName>
        <fullName evidence="1">Carnitinyl-CoA dehydratase</fullName>
        <ecNumber evidence="1">4.2.1.-</ecNumber>
    </submittedName>
</protein>
<evidence type="ECO:0000313" key="1">
    <source>
        <dbReference type="EMBL" id="SLN46335.1"/>
    </source>
</evidence>
<dbReference type="NCBIfam" id="NF004858">
    <property type="entry name" value="PRK06213.1"/>
    <property type="match status" value="1"/>
</dbReference>